<evidence type="ECO:0000256" key="1">
    <source>
        <dbReference type="SAM" id="SignalP"/>
    </source>
</evidence>
<keyword evidence="3" id="KW-1185">Reference proteome</keyword>
<dbReference type="Proteomes" id="UP000830454">
    <property type="component" value="Chromosome"/>
</dbReference>
<feature type="chain" id="PRO_5046486224" description="WD40 repeat protein" evidence="1">
    <location>
        <begin position="21"/>
        <end position="286"/>
    </location>
</feature>
<dbReference type="Gene3D" id="2.120.10.30">
    <property type="entry name" value="TolB, C-terminal domain"/>
    <property type="match status" value="1"/>
</dbReference>
<name>A0ABY4HJN6_9FLAO</name>
<accession>A0ABY4HJN6</accession>
<proteinExistence type="predicted"/>
<dbReference type="EMBL" id="CP090145">
    <property type="protein sequence ID" value="UOX33057.1"/>
    <property type="molecule type" value="Genomic_DNA"/>
</dbReference>
<protein>
    <recommendedName>
        <fullName evidence="4">WD40 repeat protein</fullName>
    </recommendedName>
</protein>
<keyword evidence="1" id="KW-0732">Signal</keyword>
<reference evidence="2" key="1">
    <citation type="submission" date="2021-12" db="EMBL/GenBank/DDBJ databases">
        <authorList>
            <person name="Cha I.-T."/>
            <person name="Lee K.-E."/>
            <person name="Park S.-J."/>
        </authorList>
    </citation>
    <scope>NUCLEOTIDE SEQUENCE</scope>
    <source>
        <strain evidence="2">YSM-43</strain>
    </source>
</reference>
<evidence type="ECO:0000313" key="2">
    <source>
        <dbReference type="EMBL" id="UOX33057.1"/>
    </source>
</evidence>
<gene>
    <name evidence="2" type="ORF">LXD69_13545</name>
</gene>
<evidence type="ECO:0000313" key="3">
    <source>
        <dbReference type="Proteomes" id="UP000830454"/>
    </source>
</evidence>
<dbReference type="InterPro" id="IPR011042">
    <property type="entry name" value="6-blade_b-propeller_TolB-like"/>
</dbReference>
<dbReference type="InterPro" id="IPR015943">
    <property type="entry name" value="WD40/YVTN_repeat-like_dom_sf"/>
</dbReference>
<reference evidence="2" key="2">
    <citation type="submission" date="2022-04" db="EMBL/GenBank/DDBJ databases">
        <title>Complete Genome Sequence of Flavobacterium sediminilitoris YSM-43, Isolated from a Tidal Sediment.</title>
        <authorList>
            <person name="Lee P.A."/>
        </authorList>
    </citation>
    <scope>NUCLEOTIDE SEQUENCE</scope>
    <source>
        <strain evidence="2">YSM-43</strain>
    </source>
</reference>
<evidence type="ECO:0008006" key="4">
    <source>
        <dbReference type="Google" id="ProtNLM"/>
    </source>
</evidence>
<organism evidence="2 3">
    <name type="scientific">Flavobacterium sediminilitoris</name>
    <dbReference type="NCBI Taxonomy" id="2024526"/>
    <lineage>
        <taxon>Bacteria</taxon>
        <taxon>Pseudomonadati</taxon>
        <taxon>Bacteroidota</taxon>
        <taxon>Flavobacteriia</taxon>
        <taxon>Flavobacteriales</taxon>
        <taxon>Flavobacteriaceae</taxon>
        <taxon>Flavobacterium</taxon>
    </lineage>
</organism>
<sequence>MKKRLFYYFLFAFSITISNAQELKNLERINLEGYFTNPVVSPNGKFVLLTNEHFNGVFLLNLSTQEVNKISEKQGSGYGYSWDRNSESFYFKQKNKDEFYSNSKTYSYTINNKEITELPEINHNYLPSFNGFYKENESQIVVYTNLETLKIHARDLISQKDWVVTNDEGQFYNALLSHDSKKVAVHNGADIYVYDIYGKEESIKIGTGIATSWSPNDNYLIGFLDQSSDGHTIDNSEIYIFSPAKYSPKKLTNTEVFSEMFPSFIENDRILFSDDKTGRIYSFNIK</sequence>
<dbReference type="RefSeq" id="WP_045967097.1">
    <property type="nucleotide sequence ID" value="NZ_CP090145.1"/>
</dbReference>
<dbReference type="Gene3D" id="2.130.10.10">
    <property type="entry name" value="YVTN repeat-like/Quinoprotein amine dehydrogenase"/>
    <property type="match status" value="1"/>
</dbReference>
<feature type="signal peptide" evidence="1">
    <location>
        <begin position="1"/>
        <end position="20"/>
    </location>
</feature>
<dbReference type="SUPFAM" id="SSF82171">
    <property type="entry name" value="DPP6 N-terminal domain-like"/>
    <property type="match status" value="1"/>
</dbReference>